<dbReference type="EMBL" id="FQVN01000012">
    <property type="protein sequence ID" value="SHG67079.1"/>
    <property type="molecule type" value="Genomic_DNA"/>
</dbReference>
<keyword evidence="4" id="KW-0788">Thiol protease</keyword>
<dbReference type="Pfam" id="PF00877">
    <property type="entry name" value="NLPC_P60"/>
    <property type="match status" value="1"/>
</dbReference>
<dbReference type="STRING" id="2017.SAMN05444320_11216"/>
<name>A0A1M5LR14_STRHI</name>
<dbReference type="AlphaFoldDB" id="A0A1M5LR14"/>
<feature type="compositionally biased region" description="Basic and acidic residues" evidence="6">
    <location>
        <begin position="274"/>
        <end position="291"/>
    </location>
</feature>
<evidence type="ECO:0000256" key="5">
    <source>
        <dbReference type="SAM" id="Coils"/>
    </source>
</evidence>
<dbReference type="InterPro" id="IPR051794">
    <property type="entry name" value="PG_Endopeptidase_C40"/>
</dbReference>
<keyword evidence="5" id="KW-0175">Coiled coil</keyword>
<feature type="region of interest" description="Disordered" evidence="6">
    <location>
        <begin position="274"/>
        <end position="323"/>
    </location>
</feature>
<evidence type="ECO:0000256" key="1">
    <source>
        <dbReference type="ARBA" id="ARBA00007074"/>
    </source>
</evidence>
<feature type="region of interest" description="Disordered" evidence="6">
    <location>
        <begin position="26"/>
        <end position="54"/>
    </location>
</feature>
<evidence type="ECO:0000256" key="2">
    <source>
        <dbReference type="ARBA" id="ARBA00022670"/>
    </source>
</evidence>
<keyword evidence="10" id="KW-1185">Reference proteome</keyword>
<feature type="chain" id="PRO_5012138292" evidence="7">
    <location>
        <begin position="30"/>
        <end position="461"/>
    </location>
</feature>
<dbReference type="InterPro" id="IPR000064">
    <property type="entry name" value="NLP_P60_dom"/>
</dbReference>
<dbReference type="GO" id="GO:0006508">
    <property type="term" value="P:proteolysis"/>
    <property type="evidence" value="ECO:0007669"/>
    <property type="project" value="UniProtKB-KW"/>
</dbReference>
<dbReference type="GO" id="GO:0008234">
    <property type="term" value="F:cysteine-type peptidase activity"/>
    <property type="evidence" value="ECO:0007669"/>
    <property type="project" value="UniProtKB-KW"/>
</dbReference>
<dbReference type="Gene3D" id="3.90.1720.10">
    <property type="entry name" value="endopeptidase domain like (from Nostoc punctiforme)"/>
    <property type="match status" value="1"/>
</dbReference>
<feature type="compositionally biased region" description="Low complexity" evidence="6">
    <location>
        <begin position="292"/>
        <end position="312"/>
    </location>
</feature>
<protein>
    <submittedName>
        <fullName evidence="9">Cell wall-associated hydrolase, NlpC family</fullName>
    </submittedName>
</protein>
<keyword evidence="2" id="KW-0645">Protease</keyword>
<dbReference type="PANTHER" id="PTHR47359:SF3">
    <property type="entry name" value="NLP_P60 DOMAIN-CONTAINING PROTEIN-RELATED"/>
    <property type="match status" value="1"/>
</dbReference>
<dbReference type="PROSITE" id="PS51935">
    <property type="entry name" value="NLPC_P60"/>
    <property type="match status" value="1"/>
</dbReference>
<accession>A0A1M5LR14</accession>
<dbReference type="Proteomes" id="UP000184501">
    <property type="component" value="Unassembled WGS sequence"/>
</dbReference>
<keyword evidence="7" id="KW-0732">Signal</keyword>
<evidence type="ECO:0000313" key="9">
    <source>
        <dbReference type="EMBL" id="SHG67079.1"/>
    </source>
</evidence>
<evidence type="ECO:0000256" key="6">
    <source>
        <dbReference type="SAM" id="MobiDB-lite"/>
    </source>
</evidence>
<comment type="similarity">
    <text evidence="1">Belongs to the peptidase C40 family.</text>
</comment>
<feature type="domain" description="NlpC/P60" evidence="8">
    <location>
        <begin position="323"/>
        <end position="461"/>
    </location>
</feature>
<evidence type="ECO:0000259" key="8">
    <source>
        <dbReference type="PROSITE" id="PS51935"/>
    </source>
</evidence>
<dbReference type="PANTHER" id="PTHR47359">
    <property type="entry name" value="PEPTIDOGLYCAN DL-ENDOPEPTIDASE CWLO"/>
    <property type="match status" value="1"/>
</dbReference>
<evidence type="ECO:0000256" key="3">
    <source>
        <dbReference type="ARBA" id="ARBA00022801"/>
    </source>
</evidence>
<feature type="signal peptide" evidence="7">
    <location>
        <begin position="1"/>
        <end position="29"/>
    </location>
</feature>
<reference evidence="9 10" key="1">
    <citation type="submission" date="2016-11" db="EMBL/GenBank/DDBJ databases">
        <authorList>
            <person name="Jaros S."/>
            <person name="Januszkiewicz K."/>
            <person name="Wedrychowicz H."/>
        </authorList>
    </citation>
    <scope>NUCLEOTIDE SEQUENCE [LARGE SCALE GENOMIC DNA]</scope>
    <source>
        <strain evidence="9 10">DSM 44523</strain>
    </source>
</reference>
<evidence type="ECO:0000256" key="4">
    <source>
        <dbReference type="ARBA" id="ARBA00022807"/>
    </source>
</evidence>
<proteinExistence type="inferred from homology"/>
<feature type="coiled-coil region" evidence="5">
    <location>
        <begin position="56"/>
        <end position="125"/>
    </location>
</feature>
<organism evidence="9 10">
    <name type="scientific">Streptoalloteichus hindustanus</name>
    <dbReference type="NCBI Taxonomy" id="2017"/>
    <lineage>
        <taxon>Bacteria</taxon>
        <taxon>Bacillati</taxon>
        <taxon>Actinomycetota</taxon>
        <taxon>Actinomycetes</taxon>
        <taxon>Pseudonocardiales</taxon>
        <taxon>Pseudonocardiaceae</taxon>
        <taxon>Streptoalloteichus</taxon>
    </lineage>
</organism>
<sequence length="461" mass="48148">MMSARSLVVALSAGLAVALSVSTAGPAGAVPPPPPNPSDSEIEAGHAETRAKAGRVGELTQRLVEAEGRLQRLVDDVAWKLEQANKALVDLAAAEASAAAAQRDARAARAEADAADRSVEDVRRRADAFVAGSYQQGSTIGSISAYLGSASPEDLLARAQLLNAVSGSQLDAIDQMERARVDRANKDAAARGALDQARARQSAAEDARRAAEAAKAAAVRAMADQRQQAQRIEADRAEVERQLTEAQAGVAGLEDQRKRYEEWREAKRREEEAARRAAQEAARRAAEEAARRAAATAARRPAAGAATKATKAPGRDEGAGDTEAAVEAVVARALSQVGVPYSWGGGNADGPTLGIRDGGEADLHGDYGKVGFDCSGLMVYAFAAAGVQLPRFSGYQYSAGERVPLADAARGDMLFWGPGGGQHVALYLGDGMMVEAPYSGGHVQVSSVRHHGIQPYAVRVL</sequence>
<dbReference type="SUPFAM" id="SSF54001">
    <property type="entry name" value="Cysteine proteinases"/>
    <property type="match status" value="1"/>
</dbReference>
<dbReference type="InterPro" id="IPR038765">
    <property type="entry name" value="Papain-like_cys_pep_sf"/>
</dbReference>
<evidence type="ECO:0000313" key="10">
    <source>
        <dbReference type="Proteomes" id="UP000184501"/>
    </source>
</evidence>
<evidence type="ECO:0000256" key="7">
    <source>
        <dbReference type="SAM" id="SignalP"/>
    </source>
</evidence>
<keyword evidence="3 9" id="KW-0378">Hydrolase</keyword>
<gene>
    <name evidence="9" type="ORF">SAMN05444320_11216</name>
</gene>